<sequence length="70" mass="7844">MDTARLIRLEWLIIANKLVDFVQMSALMKRKLALKLKTIASLKSLTFPTKNAKPYAVAAKQNVARSTSKP</sequence>
<protein>
    <submittedName>
        <fullName evidence="2">Ribosomal protein L29</fullName>
    </submittedName>
</protein>
<dbReference type="Proteomes" id="UP000887574">
    <property type="component" value="Unplaced"/>
</dbReference>
<evidence type="ECO:0000313" key="1">
    <source>
        <dbReference type="Proteomes" id="UP000887574"/>
    </source>
</evidence>
<proteinExistence type="predicted"/>
<accession>A0A915EJA7</accession>
<keyword evidence="1" id="KW-1185">Reference proteome</keyword>
<evidence type="ECO:0000313" key="2">
    <source>
        <dbReference type="WBParaSite" id="jg6498"/>
    </source>
</evidence>
<dbReference type="WBParaSite" id="jg6498">
    <property type="protein sequence ID" value="jg6498"/>
    <property type="gene ID" value="jg6498"/>
</dbReference>
<name>A0A915EJA7_9BILA</name>
<organism evidence="1 2">
    <name type="scientific">Ditylenchus dipsaci</name>
    <dbReference type="NCBI Taxonomy" id="166011"/>
    <lineage>
        <taxon>Eukaryota</taxon>
        <taxon>Metazoa</taxon>
        <taxon>Ecdysozoa</taxon>
        <taxon>Nematoda</taxon>
        <taxon>Chromadorea</taxon>
        <taxon>Rhabditida</taxon>
        <taxon>Tylenchina</taxon>
        <taxon>Tylenchomorpha</taxon>
        <taxon>Sphaerularioidea</taxon>
        <taxon>Anguinidae</taxon>
        <taxon>Anguininae</taxon>
        <taxon>Ditylenchus</taxon>
    </lineage>
</organism>
<dbReference type="AlphaFoldDB" id="A0A915EJA7"/>
<reference evidence="2" key="1">
    <citation type="submission" date="2022-11" db="UniProtKB">
        <authorList>
            <consortium name="WormBaseParasite"/>
        </authorList>
    </citation>
    <scope>IDENTIFICATION</scope>
</reference>